<dbReference type="InterPro" id="IPR030185">
    <property type="entry name" value="Mae1"/>
</dbReference>
<evidence type="ECO:0000313" key="8">
    <source>
        <dbReference type="Proteomes" id="UP001302812"/>
    </source>
</evidence>
<feature type="transmembrane region" description="Helical" evidence="6">
    <location>
        <begin position="238"/>
        <end position="266"/>
    </location>
</feature>
<comment type="caution">
    <text evidence="7">The sequence shown here is derived from an EMBL/GenBank/DDBJ whole genome shotgun (WGS) entry which is preliminary data.</text>
</comment>
<dbReference type="GO" id="GO:0016020">
    <property type="term" value="C:membrane"/>
    <property type="evidence" value="ECO:0007669"/>
    <property type="project" value="UniProtKB-SubCell"/>
</dbReference>
<name>A0AAN6TKL4_9PEZI</name>
<keyword evidence="2 6" id="KW-0812">Transmembrane</keyword>
<dbReference type="Pfam" id="PF03595">
    <property type="entry name" value="SLAC1"/>
    <property type="match status" value="1"/>
</dbReference>
<dbReference type="Gene3D" id="1.50.10.150">
    <property type="entry name" value="Voltage-dependent anion channel"/>
    <property type="match status" value="1"/>
</dbReference>
<dbReference type="GeneID" id="89935211"/>
<protein>
    <recommendedName>
        <fullName evidence="9">Malic acid transport protein</fullName>
    </recommendedName>
</protein>
<accession>A0AAN6TKL4</accession>
<organism evidence="7 8">
    <name type="scientific">Canariomyces notabilis</name>
    <dbReference type="NCBI Taxonomy" id="2074819"/>
    <lineage>
        <taxon>Eukaryota</taxon>
        <taxon>Fungi</taxon>
        <taxon>Dikarya</taxon>
        <taxon>Ascomycota</taxon>
        <taxon>Pezizomycotina</taxon>
        <taxon>Sordariomycetes</taxon>
        <taxon>Sordariomycetidae</taxon>
        <taxon>Sordariales</taxon>
        <taxon>Chaetomiaceae</taxon>
        <taxon>Canariomyces</taxon>
    </lineage>
</organism>
<feature type="transmembrane region" description="Helical" evidence="6">
    <location>
        <begin position="320"/>
        <end position="348"/>
    </location>
</feature>
<keyword evidence="4 6" id="KW-0472">Membrane</keyword>
<dbReference type="EMBL" id="MU853334">
    <property type="protein sequence ID" value="KAK4115786.1"/>
    <property type="molecule type" value="Genomic_DNA"/>
</dbReference>
<feature type="transmembrane region" description="Helical" evidence="6">
    <location>
        <begin position="278"/>
        <end position="300"/>
    </location>
</feature>
<keyword evidence="3 6" id="KW-1133">Transmembrane helix</keyword>
<dbReference type="PANTHER" id="PTHR31162:SF3">
    <property type="entry name" value="TRANSPORTER_MALIC ACID TRANSPORT PROTEIN, PUTATIVE-RELATED"/>
    <property type="match status" value="1"/>
</dbReference>
<feature type="transmembrane region" description="Helical" evidence="6">
    <location>
        <begin position="360"/>
        <end position="382"/>
    </location>
</feature>
<feature type="transmembrane region" description="Helical" evidence="6">
    <location>
        <begin position="93"/>
        <end position="118"/>
    </location>
</feature>
<feature type="transmembrane region" description="Helical" evidence="6">
    <location>
        <begin position="388"/>
        <end position="407"/>
    </location>
</feature>
<feature type="transmembrane region" description="Helical" evidence="6">
    <location>
        <begin position="201"/>
        <end position="218"/>
    </location>
</feature>
<feature type="transmembrane region" description="Helical" evidence="6">
    <location>
        <begin position="162"/>
        <end position="189"/>
    </location>
</feature>
<reference evidence="7" key="2">
    <citation type="submission" date="2023-05" db="EMBL/GenBank/DDBJ databases">
        <authorList>
            <consortium name="Lawrence Berkeley National Laboratory"/>
            <person name="Steindorff A."/>
            <person name="Hensen N."/>
            <person name="Bonometti L."/>
            <person name="Westerberg I."/>
            <person name="Brannstrom I.O."/>
            <person name="Guillou S."/>
            <person name="Cros-Aarteil S."/>
            <person name="Calhoun S."/>
            <person name="Haridas S."/>
            <person name="Kuo A."/>
            <person name="Mondo S."/>
            <person name="Pangilinan J."/>
            <person name="Riley R."/>
            <person name="Labutti K."/>
            <person name="Andreopoulos B."/>
            <person name="Lipzen A."/>
            <person name="Chen C."/>
            <person name="Yanf M."/>
            <person name="Daum C."/>
            <person name="Ng V."/>
            <person name="Clum A."/>
            <person name="Ohm R."/>
            <person name="Martin F."/>
            <person name="Silar P."/>
            <person name="Natvig D."/>
            <person name="Lalanne C."/>
            <person name="Gautier V."/>
            <person name="Ament-Velasquez S.L."/>
            <person name="Kruys A."/>
            <person name="Hutchinson M.I."/>
            <person name="Powell A.J."/>
            <person name="Barry K."/>
            <person name="Miller A.N."/>
            <person name="Grigoriev I.V."/>
            <person name="Debuchy R."/>
            <person name="Gladieux P."/>
            <person name="Thoren M.H."/>
            <person name="Johannesson H."/>
        </authorList>
    </citation>
    <scope>NUCLEOTIDE SEQUENCE</scope>
    <source>
        <strain evidence="7">CBS 508.74</strain>
    </source>
</reference>
<evidence type="ECO:0000313" key="7">
    <source>
        <dbReference type="EMBL" id="KAK4115786.1"/>
    </source>
</evidence>
<feature type="transmembrane region" description="Helical" evidence="6">
    <location>
        <begin position="65"/>
        <end position="87"/>
    </location>
</feature>
<gene>
    <name evidence="7" type="ORF">N656DRAFT_703205</name>
</gene>
<feature type="transmembrane region" description="Helical" evidence="6">
    <location>
        <begin position="138"/>
        <end position="156"/>
    </location>
</feature>
<dbReference type="PANTHER" id="PTHR31162">
    <property type="entry name" value="MALIC ACID TRANSPORT PROTEIN-RELATED"/>
    <property type="match status" value="1"/>
</dbReference>
<reference evidence="7" key="1">
    <citation type="journal article" date="2023" name="Mol. Phylogenet. Evol.">
        <title>Genome-scale phylogeny and comparative genomics of the fungal order Sordariales.</title>
        <authorList>
            <person name="Hensen N."/>
            <person name="Bonometti L."/>
            <person name="Westerberg I."/>
            <person name="Brannstrom I.O."/>
            <person name="Guillou S."/>
            <person name="Cros-Aarteil S."/>
            <person name="Calhoun S."/>
            <person name="Haridas S."/>
            <person name="Kuo A."/>
            <person name="Mondo S."/>
            <person name="Pangilinan J."/>
            <person name="Riley R."/>
            <person name="LaButti K."/>
            <person name="Andreopoulos B."/>
            <person name="Lipzen A."/>
            <person name="Chen C."/>
            <person name="Yan M."/>
            <person name="Daum C."/>
            <person name="Ng V."/>
            <person name="Clum A."/>
            <person name="Steindorff A."/>
            <person name="Ohm R.A."/>
            <person name="Martin F."/>
            <person name="Silar P."/>
            <person name="Natvig D.O."/>
            <person name="Lalanne C."/>
            <person name="Gautier V."/>
            <person name="Ament-Velasquez S.L."/>
            <person name="Kruys A."/>
            <person name="Hutchinson M.I."/>
            <person name="Powell A.J."/>
            <person name="Barry K."/>
            <person name="Miller A.N."/>
            <person name="Grigoriev I.V."/>
            <person name="Debuchy R."/>
            <person name="Gladieux P."/>
            <person name="Hiltunen Thoren M."/>
            <person name="Johannesson H."/>
        </authorList>
    </citation>
    <scope>NUCLEOTIDE SEQUENCE</scope>
    <source>
        <strain evidence="7">CBS 508.74</strain>
    </source>
</reference>
<feature type="compositionally biased region" description="Polar residues" evidence="5">
    <location>
        <begin position="1"/>
        <end position="18"/>
    </location>
</feature>
<dbReference type="RefSeq" id="XP_064673356.1">
    <property type="nucleotide sequence ID" value="XM_064811086.1"/>
</dbReference>
<dbReference type="Proteomes" id="UP001302812">
    <property type="component" value="Unassembled WGS sequence"/>
</dbReference>
<dbReference type="CDD" id="cd09317">
    <property type="entry name" value="TDT_Mae1_like"/>
    <property type="match status" value="1"/>
</dbReference>
<dbReference type="InterPro" id="IPR004695">
    <property type="entry name" value="SLAC1/Mae1/Ssu1/TehA"/>
</dbReference>
<keyword evidence="8" id="KW-1185">Reference proteome</keyword>
<evidence type="ECO:0000256" key="2">
    <source>
        <dbReference type="ARBA" id="ARBA00022692"/>
    </source>
</evidence>
<dbReference type="GO" id="GO:0015140">
    <property type="term" value="F:malate transmembrane transporter activity"/>
    <property type="evidence" value="ECO:0007669"/>
    <property type="project" value="InterPro"/>
</dbReference>
<evidence type="ECO:0000256" key="1">
    <source>
        <dbReference type="ARBA" id="ARBA00004141"/>
    </source>
</evidence>
<evidence type="ECO:0008006" key="9">
    <source>
        <dbReference type="Google" id="ProtNLM"/>
    </source>
</evidence>
<proteinExistence type="predicted"/>
<evidence type="ECO:0000256" key="6">
    <source>
        <dbReference type="SAM" id="Phobius"/>
    </source>
</evidence>
<evidence type="ECO:0000256" key="3">
    <source>
        <dbReference type="ARBA" id="ARBA00022989"/>
    </source>
</evidence>
<comment type="subcellular location">
    <subcellularLocation>
        <location evidence="1">Membrane</location>
        <topology evidence="1">Multi-pass membrane protein</topology>
    </subcellularLocation>
</comment>
<dbReference type="InterPro" id="IPR038665">
    <property type="entry name" value="Voltage-dep_anion_channel_sf"/>
</dbReference>
<evidence type="ECO:0000256" key="5">
    <source>
        <dbReference type="SAM" id="MobiDB-lite"/>
    </source>
</evidence>
<dbReference type="AlphaFoldDB" id="A0AAN6TKL4"/>
<evidence type="ECO:0000256" key="4">
    <source>
        <dbReference type="ARBA" id="ARBA00023136"/>
    </source>
</evidence>
<sequence>MVQEGNATNTSSSRSTQGRGDYFTRGNGGSSSPPPPATDSLNAVVVAKARGNPNRKVGLRDRIACFQWTWFTMTMATGGIANVLHSIPYRSQWLTGIGLAFFFLNICLYVMNCVLISLRFYWHPGSLFNSFTDQLESLFISAIVTTILITTCQYGVPNAGPWLLSVVEACFWIYVGVSYLVSAGLYLTLWSTQAFPIHTMTPVWVFPAYPLLLTAPFGSNLVSAANKTGRLDGMNTVAVTAAAITVQGMGFLISFMICAAFLYRLMTQKLPRDHQRPGVFISIGPSGFTAAGIVQLGSLSSAIFPSGLAGAEHAASMLRLLAYMAGLWLWGLSVWFFLVSVGSLWKYLRPENKAKLRFQMTWFSFVFPNTALVTATEALGTAFDSTGLKVFGCVLAACLVLVWILVFGQMLRCLWRKEL</sequence>
<feature type="region of interest" description="Disordered" evidence="5">
    <location>
        <begin position="1"/>
        <end position="37"/>
    </location>
</feature>